<dbReference type="RefSeq" id="WP_181406509.1">
    <property type="nucleotide sequence ID" value="NZ_JBHUMR010000023.1"/>
</dbReference>
<organism evidence="2 3">
    <name type="scientific">Terrilactibacillus laevilacticus</name>
    <dbReference type="NCBI Taxonomy" id="1380157"/>
    <lineage>
        <taxon>Bacteria</taxon>
        <taxon>Bacillati</taxon>
        <taxon>Bacillota</taxon>
        <taxon>Bacilli</taxon>
        <taxon>Bacillales</taxon>
        <taxon>Bacillaceae</taxon>
        <taxon>Terrilactibacillus</taxon>
    </lineage>
</organism>
<dbReference type="EMBL" id="JBHUMR010000023">
    <property type="protein sequence ID" value="MFD2618583.1"/>
    <property type="molecule type" value="Genomic_DNA"/>
</dbReference>
<comment type="caution">
    <text evidence="2">The sequence shown here is derived from an EMBL/GenBank/DDBJ whole genome shotgun (WGS) entry which is preliminary data.</text>
</comment>
<protein>
    <submittedName>
        <fullName evidence="2">VanZ family protein</fullName>
    </submittedName>
</protein>
<name>A0ABW5PUP6_9BACI</name>
<dbReference type="InterPro" id="IPR006976">
    <property type="entry name" value="VanZ-like"/>
</dbReference>
<proteinExistence type="predicted"/>
<gene>
    <name evidence="2" type="ORF">ACFSTF_14935</name>
</gene>
<feature type="domain" description="VanZ-like" evidence="1">
    <location>
        <begin position="2"/>
        <end position="39"/>
    </location>
</feature>
<sequence>MGCLLSISIECIQLFMANRCSDIDDVILNTLGAWVGYLV</sequence>
<evidence type="ECO:0000313" key="3">
    <source>
        <dbReference type="Proteomes" id="UP001597458"/>
    </source>
</evidence>
<accession>A0ABW5PUP6</accession>
<evidence type="ECO:0000259" key="1">
    <source>
        <dbReference type="Pfam" id="PF04892"/>
    </source>
</evidence>
<dbReference type="Pfam" id="PF04892">
    <property type="entry name" value="VanZ"/>
    <property type="match status" value="1"/>
</dbReference>
<evidence type="ECO:0000313" key="2">
    <source>
        <dbReference type="EMBL" id="MFD2618583.1"/>
    </source>
</evidence>
<keyword evidence="3" id="KW-1185">Reference proteome</keyword>
<dbReference type="Proteomes" id="UP001597458">
    <property type="component" value="Unassembled WGS sequence"/>
</dbReference>
<reference evidence="3" key="1">
    <citation type="journal article" date="2019" name="Int. J. Syst. Evol. Microbiol.">
        <title>The Global Catalogue of Microorganisms (GCM) 10K type strain sequencing project: providing services to taxonomists for standard genome sequencing and annotation.</title>
        <authorList>
            <consortium name="The Broad Institute Genomics Platform"/>
            <consortium name="The Broad Institute Genome Sequencing Center for Infectious Disease"/>
            <person name="Wu L."/>
            <person name="Ma J."/>
        </authorList>
    </citation>
    <scope>NUCLEOTIDE SEQUENCE [LARGE SCALE GENOMIC DNA]</scope>
    <source>
        <strain evidence="3">TISTR 2241</strain>
    </source>
</reference>